<evidence type="ECO:0000256" key="8">
    <source>
        <dbReference type="SAM" id="Phobius"/>
    </source>
</evidence>
<evidence type="ECO:0000256" key="4">
    <source>
        <dbReference type="ARBA" id="ARBA00022741"/>
    </source>
</evidence>
<evidence type="ECO:0000256" key="5">
    <source>
        <dbReference type="ARBA" id="ARBA00022840"/>
    </source>
</evidence>
<evidence type="ECO:0000259" key="10">
    <source>
        <dbReference type="PROSITE" id="PS50929"/>
    </source>
</evidence>
<dbReference type="InterPro" id="IPR017871">
    <property type="entry name" value="ABC_transporter-like_CS"/>
</dbReference>
<dbReference type="PROSITE" id="PS50893">
    <property type="entry name" value="ABC_TRANSPORTER_2"/>
    <property type="match status" value="1"/>
</dbReference>
<dbReference type="PROSITE" id="PS00211">
    <property type="entry name" value="ABC_TRANSPORTER_1"/>
    <property type="match status" value="1"/>
</dbReference>
<dbReference type="EMBL" id="CP026538">
    <property type="protein sequence ID" value="QAZ68372.1"/>
    <property type="molecule type" value="Genomic_DNA"/>
</dbReference>
<evidence type="ECO:0000313" key="11">
    <source>
        <dbReference type="EMBL" id="QAZ68372.1"/>
    </source>
</evidence>
<feature type="transmembrane region" description="Helical" evidence="8">
    <location>
        <begin position="256"/>
        <end position="277"/>
    </location>
</feature>
<keyword evidence="5 11" id="KW-0067">ATP-binding</keyword>
<protein>
    <submittedName>
        <fullName evidence="11">ABC transporter ATP-binding protein</fullName>
    </submittedName>
</protein>
<dbReference type="InterPro" id="IPR039421">
    <property type="entry name" value="Type_1_exporter"/>
</dbReference>
<dbReference type="Pfam" id="PF00005">
    <property type="entry name" value="ABC_tran"/>
    <property type="match status" value="1"/>
</dbReference>
<dbReference type="GO" id="GO:0005886">
    <property type="term" value="C:plasma membrane"/>
    <property type="evidence" value="ECO:0007669"/>
    <property type="project" value="UniProtKB-SubCell"/>
</dbReference>
<evidence type="ECO:0000256" key="2">
    <source>
        <dbReference type="ARBA" id="ARBA00022448"/>
    </source>
</evidence>
<evidence type="ECO:0000256" key="7">
    <source>
        <dbReference type="ARBA" id="ARBA00023136"/>
    </source>
</evidence>
<dbReference type="Gene3D" id="1.20.1560.10">
    <property type="entry name" value="ABC transporter type 1, transmembrane domain"/>
    <property type="match status" value="1"/>
</dbReference>
<dbReference type="CDD" id="cd18564">
    <property type="entry name" value="ABC_6TM_exporter_like"/>
    <property type="match status" value="1"/>
</dbReference>
<keyword evidence="6 8" id="KW-1133">Transmembrane helix</keyword>
<dbReference type="GO" id="GO:0015421">
    <property type="term" value="F:ABC-type oligopeptide transporter activity"/>
    <property type="evidence" value="ECO:0007669"/>
    <property type="project" value="TreeGrafter"/>
</dbReference>
<dbReference type="RefSeq" id="WP_129353800.1">
    <property type="nucleotide sequence ID" value="NZ_CP026538.1"/>
</dbReference>
<gene>
    <name evidence="11" type="ORF">C3Y92_14525</name>
</gene>
<sequence>MSMFRTLLRYLRPYRHLFVLGLCLVGMASAMELLKPWPLKLAIDQIIGHKPLDVFGWKPDLTAWTVSFQLICVVGLLVSVHFLVGFVQLCNNYLTIRMGQDMVQDLRCDLFDHLQRQSLLFHQKWPTGDLIYRIMGDTYAVQTLLMNGVFTTLTSSALLIGMLVVCLQMDAELTLYALCVIPFLFLAISRVSRKIGDLTTETHMKESQVYTTVERIFSSITLVQAFGREDEERRKFVAESQHSFDRKLSLYALQTVYGWLVSGITATGTALVLYIGVRHVLDGTLSTGELLVFISYLASLYTPLNSLSDTVAGIRASLARARRVMDVLAVNEAVPEKPDAPKLAVGRGEVVFSDVTFGYTPEKMVLNDVAFTCPGGSTVAIVGQTGAGKTSLVSLLLRFYDPQKGAIVIDGQDLRDVTLRSLRDNIAIVLQETQLFPMSVHDNIAYGKRQASREEVVQAATLANAHDFIIGLPDGYDTILGEKGANLSGGQRQRISIARALLKDAPLLILDEPTSALDAETEALIMEGLERLMQNRTTFVIAHRLSMMRRADMILVIKNQRIHEMGSYDELMAQNGEFARLHAIQMGKGKPEKLPPAPLVA</sequence>
<keyword evidence="12" id="KW-1185">Reference proteome</keyword>
<keyword evidence="3 8" id="KW-0812">Transmembrane</keyword>
<feature type="domain" description="ABC transmembrane type-1" evidence="10">
    <location>
        <begin position="19"/>
        <end position="316"/>
    </location>
</feature>
<dbReference type="PANTHER" id="PTHR43394">
    <property type="entry name" value="ATP-DEPENDENT PERMEASE MDL1, MITOCHONDRIAL"/>
    <property type="match status" value="1"/>
</dbReference>
<reference evidence="11 12" key="1">
    <citation type="submission" date="2018-02" db="EMBL/GenBank/DDBJ databases">
        <title>Genome sequence of Desulfovibrio carbinolicus DSM 3852.</title>
        <authorList>
            <person name="Wilbanks E."/>
            <person name="Skennerton C.T."/>
            <person name="Orphan V.J."/>
        </authorList>
    </citation>
    <scope>NUCLEOTIDE SEQUENCE [LARGE SCALE GENOMIC DNA]</scope>
    <source>
        <strain evidence="11 12">DSM 3852</strain>
    </source>
</reference>
<dbReference type="InterPro" id="IPR003439">
    <property type="entry name" value="ABC_transporter-like_ATP-bd"/>
</dbReference>
<accession>A0A4V0YR30</accession>
<dbReference type="PANTHER" id="PTHR43394:SF1">
    <property type="entry name" value="ATP-BINDING CASSETTE SUB-FAMILY B MEMBER 10, MITOCHONDRIAL"/>
    <property type="match status" value="1"/>
</dbReference>
<organism evidence="11 12">
    <name type="scientific">Solidesulfovibrio carbinolicus</name>
    <dbReference type="NCBI Taxonomy" id="296842"/>
    <lineage>
        <taxon>Bacteria</taxon>
        <taxon>Pseudomonadati</taxon>
        <taxon>Thermodesulfobacteriota</taxon>
        <taxon>Desulfovibrionia</taxon>
        <taxon>Desulfovibrionales</taxon>
        <taxon>Desulfovibrionaceae</taxon>
        <taxon>Solidesulfovibrio</taxon>
    </lineage>
</organism>
<dbReference type="GO" id="GO:0016887">
    <property type="term" value="F:ATP hydrolysis activity"/>
    <property type="evidence" value="ECO:0007669"/>
    <property type="project" value="InterPro"/>
</dbReference>
<dbReference type="FunFam" id="3.40.50.300:FF:000287">
    <property type="entry name" value="Multidrug ABC transporter ATP-binding protein"/>
    <property type="match status" value="1"/>
</dbReference>
<dbReference type="SMART" id="SM00382">
    <property type="entry name" value="AAA"/>
    <property type="match status" value="1"/>
</dbReference>
<dbReference type="Pfam" id="PF00664">
    <property type="entry name" value="ABC_membrane"/>
    <property type="match status" value="1"/>
</dbReference>
<evidence type="ECO:0000259" key="9">
    <source>
        <dbReference type="PROSITE" id="PS50893"/>
    </source>
</evidence>
<dbReference type="InterPro" id="IPR036640">
    <property type="entry name" value="ABC1_TM_sf"/>
</dbReference>
<dbReference type="Gene3D" id="3.40.50.300">
    <property type="entry name" value="P-loop containing nucleotide triphosphate hydrolases"/>
    <property type="match status" value="1"/>
</dbReference>
<dbReference type="InterPro" id="IPR011527">
    <property type="entry name" value="ABC1_TM_dom"/>
</dbReference>
<feature type="transmembrane region" description="Helical" evidence="8">
    <location>
        <begin position="144"/>
        <end position="167"/>
    </location>
</feature>
<dbReference type="OrthoDB" id="9760168at2"/>
<evidence type="ECO:0000313" key="12">
    <source>
        <dbReference type="Proteomes" id="UP000293296"/>
    </source>
</evidence>
<keyword evidence="4" id="KW-0547">Nucleotide-binding</keyword>
<dbReference type="SUPFAM" id="SSF90123">
    <property type="entry name" value="ABC transporter transmembrane region"/>
    <property type="match status" value="1"/>
</dbReference>
<comment type="subcellular location">
    <subcellularLocation>
        <location evidence="1">Cell membrane</location>
        <topology evidence="1">Multi-pass membrane protein</topology>
    </subcellularLocation>
</comment>
<evidence type="ECO:0000256" key="1">
    <source>
        <dbReference type="ARBA" id="ARBA00004651"/>
    </source>
</evidence>
<dbReference type="AlphaFoldDB" id="A0A4V0YR30"/>
<dbReference type="SUPFAM" id="SSF52540">
    <property type="entry name" value="P-loop containing nucleoside triphosphate hydrolases"/>
    <property type="match status" value="1"/>
</dbReference>
<dbReference type="InterPro" id="IPR003593">
    <property type="entry name" value="AAA+_ATPase"/>
</dbReference>
<dbReference type="Proteomes" id="UP000293296">
    <property type="component" value="Chromosome"/>
</dbReference>
<dbReference type="InterPro" id="IPR027417">
    <property type="entry name" value="P-loop_NTPase"/>
</dbReference>
<feature type="domain" description="ABC transporter" evidence="9">
    <location>
        <begin position="350"/>
        <end position="584"/>
    </location>
</feature>
<name>A0A4V0YR30_9BACT</name>
<dbReference type="KEGG" id="dcb:C3Y92_14525"/>
<dbReference type="GO" id="GO:0005524">
    <property type="term" value="F:ATP binding"/>
    <property type="evidence" value="ECO:0007669"/>
    <property type="project" value="UniProtKB-KW"/>
</dbReference>
<proteinExistence type="predicted"/>
<evidence type="ECO:0000256" key="6">
    <source>
        <dbReference type="ARBA" id="ARBA00022989"/>
    </source>
</evidence>
<feature type="transmembrane region" description="Helical" evidence="8">
    <location>
        <begin position="66"/>
        <end position="90"/>
    </location>
</feature>
<dbReference type="PROSITE" id="PS50929">
    <property type="entry name" value="ABC_TM1F"/>
    <property type="match status" value="1"/>
</dbReference>
<keyword evidence="2" id="KW-0813">Transport</keyword>
<keyword evidence="7 8" id="KW-0472">Membrane</keyword>
<feature type="transmembrane region" description="Helical" evidence="8">
    <location>
        <begin position="173"/>
        <end position="191"/>
    </location>
</feature>
<evidence type="ECO:0000256" key="3">
    <source>
        <dbReference type="ARBA" id="ARBA00022692"/>
    </source>
</evidence>